<dbReference type="Proteomes" id="UP000546162">
    <property type="component" value="Unassembled WGS sequence"/>
</dbReference>
<protein>
    <recommendedName>
        <fullName evidence="3">HEAT repeat protein</fullName>
    </recommendedName>
</protein>
<dbReference type="SUPFAM" id="SSF48371">
    <property type="entry name" value="ARM repeat"/>
    <property type="match status" value="1"/>
</dbReference>
<evidence type="ECO:0000313" key="1">
    <source>
        <dbReference type="EMBL" id="MBB4745328.1"/>
    </source>
</evidence>
<keyword evidence="2" id="KW-1185">Reference proteome</keyword>
<dbReference type="AlphaFoldDB" id="A0A7W7H7J0"/>
<dbReference type="InterPro" id="IPR016024">
    <property type="entry name" value="ARM-type_fold"/>
</dbReference>
<evidence type="ECO:0008006" key="3">
    <source>
        <dbReference type="Google" id="ProtNLM"/>
    </source>
</evidence>
<gene>
    <name evidence="1" type="ORF">BJY16_008787</name>
</gene>
<dbReference type="RefSeq" id="WP_185045596.1">
    <property type="nucleotide sequence ID" value="NZ_BAABFG010000005.1"/>
</dbReference>
<reference evidence="1 2" key="1">
    <citation type="submission" date="2020-08" db="EMBL/GenBank/DDBJ databases">
        <title>Sequencing the genomes of 1000 actinobacteria strains.</title>
        <authorList>
            <person name="Klenk H.-P."/>
        </authorList>
    </citation>
    <scope>NUCLEOTIDE SEQUENCE [LARGE SCALE GENOMIC DNA]</scope>
    <source>
        <strain evidence="1 2">DSM 45809</strain>
    </source>
</reference>
<dbReference type="EMBL" id="JACHNB010000001">
    <property type="protein sequence ID" value="MBB4745328.1"/>
    <property type="molecule type" value="Genomic_DNA"/>
</dbReference>
<name>A0A7W7H7J0_9ACTN</name>
<sequence>MLDDLAAVDWAGLDHARGSAEDVPALLRALAAGDAEALTELYDTIWHEDRLFPATVAAVPFLIRILDAPAADTAGVLELLADLAEHRPAGPSRAEQVAALVGGVAVTGTTASGEVADIAAGLPTYRRLLTDHPEAGVRAAAAHLIGALGDLAALRRAAAGDDAESVRAAAVLALAAQGADTRDRLADPAPLVRLVAAMSTGEADPAVVRILERDAPDALPLIEQLPGHVGDPLSWVLDRLRQRGDLQVRLVTGWLRHPVAAVREGAAGAARKPLTSWPPAAALLAGPLAEAVADPVDRVRHAAGERLATTGSVVAGFADRLWEVVRHSGDSWALLALGRLRDRRVDTYLAERFATGQLGEARRVLKELGPWATACRDLLAGLIETAPEYHERISLIEAAVRAGTSPALLVPVLRRQLPGQPVLVIRSLGELGPAAADAVPELTALDPGANFWVRVSTARALWRITGDPARALELLRAGGRAWQEVELMGELGPVAAEFTAELPPLFGSDDRWQALQAAVAYWRITGDAAPVVPVLVADLSCSPRGLVALACLTEIGPAAAAAGPRLRAAVDAPRRQWTFGVDGDEVWQDEEWRAACAAAVQRIAG</sequence>
<evidence type="ECO:0000313" key="2">
    <source>
        <dbReference type="Proteomes" id="UP000546162"/>
    </source>
</evidence>
<organism evidence="1 2">
    <name type="scientific">Actinoplanes octamycinicus</name>
    <dbReference type="NCBI Taxonomy" id="135948"/>
    <lineage>
        <taxon>Bacteria</taxon>
        <taxon>Bacillati</taxon>
        <taxon>Actinomycetota</taxon>
        <taxon>Actinomycetes</taxon>
        <taxon>Micromonosporales</taxon>
        <taxon>Micromonosporaceae</taxon>
        <taxon>Actinoplanes</taxon>
    </lineage>
</organism>
<accession>A0A7W7H7J0</accession>
<proteinExistence type="predicted"/>
<comment type="caution">
    <text evidence="1">The sequence shown here is derived from an EMBL/GenBank/DDBJ whole genome shotgun (WGS) entry which is preliminary data.</text>
</comment>